<sequence>MKIKLLLVLALTFTFSFAQQIPENLKPPSWSKANISDVIPFKLPSFDLKKLQEEDLINDQDKSIPWRFGHDIYVDHNFNEVGEWTTLENGDRIWRMAYTSNGAQSLNFMFDVFKIPEGAKLYVYNDDKTDLLRPFTYHNNNAEEVLGTWLVEGDSAYIEYYQPANVVGEAKITVGSVVHGYRTVETYEKSLGESGNCNYDVDCDITPSPDPYGLNAVKDNIKTSGALILRSGTDWCSGTLINNTNNDGKPYMLTANHCAGGEGTWAFRFNWRSPNPSCGTIANSTDGTYNQTVSGATVRANSSKSDMELVEITDSSFFENNYDLIWAGWNNSTTDVPAISFGFHHPSGDIQKVSRNDEGAVRFTTDFNGNSTAQMWLIDDWELGVTEGGSSGSGLFNETGHLIGMLSAGTAACSGTVDNGGYDIYGRFGVAWDYGSTAATRLKDWLDPTNSGIEVLDPYTPFETYDIDARANVGADNTTELCSEDFTPLVTLLNSGNLPLTSADISYSLDEETSTSISWTGNLLNGESVVVATPTYSNLGPGNHSFIINVSNPNGGQDQNTANDSYGFTFEVLQSYTTSSLVLNLLTDNYGSETSWTLTNSAGTVVSSQPVNTYDNAQSYEEIINIPSFDECYTFTISDSQGDGICCGFFGNGTYTLEDENENIIIVGGEFTTSESVTFNVQDPLSVNEFNLESSINLYPNPVTDNLNIELTYINEDVKYEVFNTLGQQVSKGSLEPNNSHRLNMTPFVTGIYFVKLSTTSSSIIKKVIKK</sequence>
<dbReference type="SUPFAM" id="SSF50494">
    <property type="entry name" value="Trypsin-like serine proteases"/>
    <property type="match status" value="1"/>
</dbReference>
<dbReference type="PANTHER" id="PTHR36234:SF5">
    <property type="entry name" value="LYSYL ENDOPEPTIDASE"/>
    <property type="match status" value="1"/>
</dbReference>
<dbReference type="EMBL" id="LT629774">
    <property type="protein sequence ID" value="SDT07353.1"/>
    <property type="molecule type" value="Genomic_DNA"/>
</dbReference>
<keyword evidence="5" id="KW-1185">Reference proteome</keyword>
<organism evidence="4 5">
    <name type="scientific">Winogradskyella sediminis</name>
    <dbReference type="NCBI Taxonomy" id="1382466"/>
    <lineage>
        <taxon>Bacteria</taxon>
        <taxon>Pseudomonadati</taxon>
        <taxon>Bacteroidota</taxon>
        <taxon>Flavobacteriia</taxon>
        <taxon>Flavobacteriales</taxon>
        <taxon>Flavobacteriaceae</taxon>
        <taxon>Winogradskyella</taxon>
    </lineage>
</organism>
<name>A0A1H1XDI5_9FLAO</name>
<proteinExistence type="predicted"/>
<evidence type="ECO:0000256" key="2">
    <source>
        <dbReference type="SAM" id="SignalP"/>
    </source>
</evidence>
<dbReference type="STRING" id="1249933.SAMN04489797_3178"/>
<dbReference type="InterPro" id="IPR026444">
    <property type="entry name" value="Secre_tail"/>
</dbReference>
<feature type="domain" description="Secretion system C-terminal sorting" evidence="3">
    <location>
        <begin position="698"/>
        <end position="769"/>
    </location>
</feature>
<dbReference type="NCBIfam" id="TIGR04183">
    <property type="entry name" value="Por_Secre_tail"/>
    <property type="match status" value="1"/>
</dbReference>
<gene>
    <name evidence="4" type="ORF">SAMN04489797_3178</name>
</gene>
<feature type="signal peptide" evidence="2">
    <location>
        <begin position="1"/>
        <end position="18"/>
    </location>
</feature>
<reference evidence="4 5" key="1">
    <citation type="submission" date="2016-10" db="EMBL/GenBank/DDBJ databases">
        <authorList>
            <person name="Varghese N."/>
            <person name="Submissions S."/>
        </authorList>
    </citation>
    <scope>NUCLEOTIDE SEQUENCE [LARGE SCALE GENOMIC DNA]</scope>
    <source>
        <strain evidence="4 5">RHA_55</strain>
    </source>
</reference>
<accession>A0A1H1XDI5</accession>
<evidence type="ECO:0000313" key="5">
    <source>
        <dbReference type="Proteomes" id="UP000198963"/>
    </source>
</evidence>
<evidence type="ECO:0000259" key="3">
    <source>
        <dbReference type="Pfam" id="PF18962"/>
    </source>
</evidence>
<dbReference type="Pfam" id="PF18962">
    <property type="entry name" value="Por_Secre_tail"/>
    <property type="match status" value="1"/>
</dbReference>
<evidence type="ECO:0000313" key="4">
    <source>
        <dbReference type="EMBL" id="SDT07353.1"/>
    </source>
</evidence>
<keyword evidence="1 2" id="KW-0732">Signal</keyword>
<dbReference type="Proteomes" id="UP000198963">
    <property type="component" value="Chromosome I"/>
</dbReference>
<dbReference type="Pfam" id="PF13365">
    <property type="entry name" value="Trypsin_2"/>
    <property type="match status" value="1"/>
</dbReference>
<dbReference type="InterPro" id="IPR009003">
    <property type="entry name" value="Peptidase_S1_PA"/>
</dbReference>
<feature type="chain" id="PRO_5009265398" evidence="2">
    <location>
        <begin position="19"/>
        <end position="771"/>
    </location>
</feature>
<evidence type="ECO:0000256" key="1">
    <source>
        <dbReference type="ARBA" id="ARBA00022729"/>
    </source>
</evidence>
<dbReference type="Gene3D" id="2.40.10.10">
    <property type="entry name" value="Trypsin-like serine proteases"/>
    <property type="match status" value="2"/>
</dbReference>
<protein>
    <submittedName>
        <fullName evidence="4">Por secretion system C-terminal sorting domain-containing protein</fullName>
    </submittedName>
</protein>
<dbReference type="RefSeq" id="WP_092447610.1">
    <property type="nucleotide sequence ID" value="NZ_LT629774.1"/>
</dbReference>
<dbReference type="AlphaFoldDB" id="A0A1H1XDI5"/>
<dbReference type="InterPro" id="IPR043504">
    <property type="entry name" value="Peptidase_S1_PA_chymotrypsin"/>
</dbReference>
<dbReference type="PANTHER" id="PTHR36234">
    <property type="entry name" value="LYSYL ENDOPEPTIDASE"/>
    <property type="match status" value="1"/>
</dbReference>